<evidence type="ECO:0000313" key="10">
    <source>
        <dbReference type="EMBL" id="KAK2981090.1"/>
    </source>
</evidence>
<keyword evidence="2 8" id="KW-0808">Transferase</keyword>
<evidence type="ECO:0000256" key="3">
    <source>
        <dbReference type="ARBA" id="ARBA00022692"/>
    </source>
</evidence>
<accession>A0AA88UE24</accession>
<comment type="subcellular location">
    <subcellularLocation>
        <location evidence="1">Membrane</location>
        <topology evidence="1">Multi-pass membrane protein</topology>
    </subcellularLocation>
</comment>
<comment type="similarity">
    <text evidence="8">Belongs to the CDP-alcohol phosphatidyltransferase class-I family.</text>
</comment>
<keyword evidence="5" id="KW-0443">Lipid metabolism</keyword>
<dbReference type="InterPro" id="IPR048254">
    <property type="entry name" value="CDP_ALCOHOL_P_TRANSF_CS"/>
</dbReference>
<dbReference type="GO" id="GO:0046872">
    <property type="term" value="F:metal ion binding"/>
    <property type="evidence" value="ECO:0007669"/>
    <property type="project" value="UniProtKB-KW"/>
</dbReference>
<dbReference type="Gene3D" id="1.20.120.1760">
    <property type="match status" value="1"/>
</dbReference>
<proteinExistence type="inferred from homology"/>
<dbReference type="PANTHER" id="PTHR15362:SF4">
    <property type="entry name" value="CDP-DIACYLGLYCEROL--INOSITOL 3-PHOSPHATIDYLTRANSFERASE"/>
    <property type="match status" value="1"/>
</dbReference>
<feature type="non-terminal residue" evidence="10">
    <location>
        <position position="1"/>
    </location>
</feature>
<evidence type="ECO:0000313" key="11">
    <source>
        <dbReference type="Proteomes" id="UP001187471"/>
    </source>
</evidence>
<dbReference type="InterPro" id="IPR043130">
    <property type="entry name" value="CDP-OH_PTrfase_TM_dom"/>
</dbReference>
<dbReference type="GO" id="GO:0016020">
    <property type="term" value="C:membrane"/>
    <property type="evidence" value="ECO:0007669"/>
    <property type="project" value="UniProtKB-SubCell"/>
</dbReference>
<reference evidence="10" key="1">
    <citation type="submission" date="2022-12" db="EMBL/GenBank/DDBJ databases">
        <title>Draft genome assemblies for two species of Escallonia (Escalloniales).</title>
        <authorList>
            <person name="Chanderbali A."/>
            <person name="Dervinis C."/>
            <person name="Anghel I."/>
            <person name="Soltis D."/>
            <person name="Soltis P."/>
            <person name="Zapata F."/>
        </authorList>
    </citation>
    <scope>NUCLEOTIDE SEQUENCE</scope>
    <source>
        <strain evidence="10">UCBG92.1500</strain>
        <tissue evidence="10">Leaf</tissue>
    </source>
</reference>
<evidence type="ECO:0000256" key="5">
    <source>
        <dbReference type="ARBA" id="ARBA00023098"/>
    </source>
</evidence>
<keyword evidence="3 9" id="KW-0812">Transmembrane</keyword>
<evidence type="ECO:0000256" key="6">
    <source>
        <dbReference type="ARBA" id="ARBA00023136"/>
    </source>
</evidence>
<dbReference type="GO" id="GO:0003881">
    <property type="term" value="F:CDP-diacylglycerol-inositol 3-phosphatidyltransferase activity"/>
    <property type="evidence" value="ECO:0007669"/>
    <property type="project" value="UniProtKB-EC"/>
</dbReference>
<comment type="caution">
    <text evidence="10">The sequence shown here is derived from an EMBL/GenBank/DDBJ whole genome shotgun (WGS) entry which is preliminary data.</text>
</comment>
<keyword evidence="7" id="KW-1208">Phospholipid metabolism</keyword>
<keyword evidence="11" id="KW-1185">Reference proteome</keyword>
<dbReference type="InterPro" id="IPR000462">
    <property type="entry name" value="CDP-OH_P_trans"/>
</dbReference>
<dbReference type="PANTHER" id="PTHR15362">
    <property type="entry name" value="PHOSPHATIDYLINOSITOL SYNTHASE"/>
    <property type="match status" value="1"/>
</dbReference>
<dbReference type="EMBL" id="JAVXUO010001562">
    <property type="protein sequence ID" value="KAK2981090.1"/>
    <property type="molecule type" value="Genomic_DNA"/>
</dbReference>
<dbReference type="Proteomes" id="UP001187471">
    <property type="component" value="Unassembled WGS sequence"/>
</dbReference>
<evidence type="ECO:0000256" key="2">
    <source>
        <dbReference type="ARBA" id="ARBA00022679"/>
    </source>
</evidence>
<gene>
    <name evidence="10" type="ORF">RJ640_012045</name>
</gene>
<evidence type="ECO:0000256" key="9">
    <source>
        <dbReference type="SAM" id="Phobius"/>
    </source>
</evidence>
<name>A0AA88UE24_9ASTE</name>
<feature type="transmembrane region" description="Helical" evidence="9">
    <location>
        <begin position="124"/>
        <end position="146"/>
    </location>
</feature>
<evidence type="ECO:0000256" key="8">
    <source>
        <dbReference type="RuleBase" id="RU003750"/>
    </source>
</evidence>
<evidence type="ECO:0008006" key="12">
    <source>
        <dbReference type="Google" id="ProtNLM"/>
    </source>
</evidence>
<dbReference type="GO" id="GO:0005794">
    <property type="term" value="C:Golgi apparatus"/>
    <property type="evidence" value="ECO:0007669"/>
    <property type="project" value="TreeGrafter"/>
</dbReference>
<protein>
    <recommendedName>
        <fullName evidence="12">CDP-diacylglycerol--inositol 3-phosphatidyltransferase</fullName>
    </recommendedName>
</protein>
<evidence type="ECO:0000256" key="1">
    <source>
        <dbReference type="ARBA" id="ARBA00004141"/>
    </source>
</evidence>
<dbReference type="GO" id="GO:0006661">
    <property type="term" value="P:phosphatidylinositol biosynthetic process"/>
    <property type="evidence" value="ECO:0007669"/>
    <property type="project" value="TreeGrafter"/>
</dbReference>
<dbReference type="AlphaFoldDB" id="A0AA88UE24"/>
<keyword evidence="4 9" id="KW-1133">Transmembrane helix</keyword>
<dbReference type="Pfam" id="PF01066">
    <property type="entry name" value="CDP-OH_P_transf"/>
    <property type="match status" value="1"/>
</dbReference>
<evidence type="ECO:0000256" key="7">
    <source>
        <dbReference type="ARBA" id="ARBA00023264"/>
    </source>
</evidence>
<dbReference type="PROSITE" id="PS00379">
    <property type="entry name" value="CDP_ALCOHOL_P_TRANSF"/>
    <property type="match status" value="1"/>
</dbReference>
<keyword evidence="6 9" id="KW-0472">Membrane</keyword>
<sequence>YIRILLNCVAFAICFSEKKLFSLLYFISFVCDALDGWFARKFNQVSTFGAVLDMVTDRISTACLLVILSQVYRPGLVFLSLLALDIASHWLQMYSTFLVGKASHKDVKDSTNWLFKAYYGNMMFMGYCCVACEVNVLWNWFLLVTYSDANITFRLNRALYRTLFLLAKNHTENMKDVLMDAARKSLLQCVLLALLLFGWAIKQSVNVIQGYIVDSRVRKFPVLYRMINSGWKDLSGGGGGRGIGCLLQFKIQVEMMKTAADLCVLYDTNRKQKP</sequence>
<evidence type="ECO:0000256" key="4">
    <source>
        <dbReference type="ARBA" id="ARBA00022989"/>
    </source>
</evidence>
<feature type="transmembrane region" description="Helical" evidence="9">
    <location>
        <begin position="20"/>
        <end position="39"/>
    </location>
</feature>
<organism evidence="10 11">
    <name type="scientific">Escallonia rubra</name>
    <dbReference type="NCBI Taxonomy" id="112253"/>
    <lineage>
        <taxon>Eukaryota</taxon>
        <taxon>Viridiplantae</taxon>
        <taxon>Streptophyta</taxon>
        <taxon>Embryophyta</taxon>
        <taxon>Tracheophyta</taxon>
        <taxon>Spermatophyta</taxon>
        <taxon>Magnoliopsida</taxon>
        <taxon>eudicotyledons</taxon>
        <taxon>Gunneridae</taxon>
        <taxon>Pentapetalae</taxon>
        <taxon>asterids</taxon>
        <taxon>campanulids</taxon>
        <taxon>Escalloniales</taxon>
        <taxon>Escalloniaceae</taxon>
        <taxon>Escallonia</taxon>
    </lineage>
</organism>